<evidence type="ECO:0000259" key="1">
    <source>
        <dbReference type="PROSITE" id="PS50030"/>
    </source>
</evidence>
<evidence type="ECO:0000313" key="2">
    <source>
        <dbReference type="EMBL" id="CAD8080550.1"/>
    </source>
</evidence>
<feature type="domain" description="UBA" evidence="1">
    <location>
        <begin position="74"/>
        <end position="115"/>
    </location>
</feature>
<proteinExistence type="predicted"/>
<comment type="caution">
    <text evidence="2">The sequence shown here is derived from an EMBL/GenBank/DDBJ whole genome shotgun (WGS) entry which is preliminary data.</text>
</comment>
<organism evidence="2 3">
    <name type="scientific">Paramecium sonneborni</name>
    <dbReference type="NCBI Taxonomy" id="65129"/>
    <lineage>
        <taxon>Eukaryota</taxon>
        <taxon>Sar</taxon>
        <taxon>Alveolata</taxon>
        <taxon>Ciliophora</taxon>
        <taxon>Intramacronucleata</taxon>
        <taxon>Oligohymenophorea</taxon>
        <taxon>Peniculida</taxon>
        <taxon>Parameciidae</taxon>
        <taxon>Paramecium</taxon>
    </lineage>
</organism>
<accession>A0A8S1MJH8</accession>
<evidence type="ECO:0000313" key="3">
    <source>
        <dbReference type="Proteomes" id="UP000692954"/>
    </source>
</evidence>
<dbReference type="AlphaFoldDB" id="A0A8S1MJH8"/>
<dbReference type="Proteomes" id="UP000692954">
    <property type="component" value="Unassembled WGS sequence"/>
</dbReference>
<dbReference type="EMBL" id="CAJJDN010000040">
    <property type="protein sequence ID" value="CAD8080550.1"/>
    <property type="molecule type" value="Genomic_DNA"/>
</dbReference>
<gene>
    <name evidence="2" type="ORF">PSON_ATCC_30995.1.T0400318</name>
</gene>
<reference evidence="2" key="1">
    <citation type="submission" date="2021-01" db="EMBL/GenBank/DDBJ databases">
        <authorList>
            <consortium name="Genoscope - CEA"/>
            <person name="William W."/>
        </authorList>
    </citation>
    <scope>NUCLEOTIDE SEQUENCE</scope>
</reference>
<keyword evidence="3" id="KW-1185">Reference proteome</keyword>
<protein>
    <recommendedName>
        <fullName evidence="1">UBA domain-containing protein</fullName>
    </recommendedName>
</protein>
<dbReference type="InterPro" id="IPR015940">
    <property type="entry name" value="UBA"/>
</dbReference>
<name>A0A8S1MJH8_9CILI</name>
<dbReference type="PROSITE" id="PS50030">
    <property type="entry name" value="UBA"/>
    <property type="match status" value="1"/>
</dbReference>
<sequence>MKVTVPQQITVEDLNNLISTTNDEYTYIHKNKILQPKLQLINQDVNEGDVIIQTIKEVQKKKKIEIKELILGNAEDYKKKVLELIEQGYKREDVVQAMIQNRYDLYKVMTQLIYGKRKVNYDQEQGEEEVDIEEVKDKLMNLKELKQLIKCIQSEEWVEEFYQLQQGKRETFDAFMQNTKALVELIAELLSN</sequence>
<dbReference type="OrthoDB" id="291179at2759"/>